<evidence type="ECO:0000313" key="20">
    <source>
        <dbReference type="Proteomes" id="UP001367676"/>
    </source>
</evidence>
<keyword evidence="14" id="KW-0238">DNA-binding</keyword>
<proteinExistence type="inferred from homology"/>
<dbReference type="GO" id="GO:0070062">
    <property type="term" value="C:extracellular exosome"/>
    <property type="evidence" value="ECO:0007669"/>
    <property type="project" value="TreeGrafter"/>
</dbReference>
<evidence type="ECO:0000256" key="14">
    <source>
        <dbReference type="ARBA" id="ARBA00023125"/>
    </source>
</evidence>
<dbReference type="GO" id="GO:0005793">
    <property type="term" value="C:endoplasmic reticulum-Golgi intermediate compartment"/>
    <property type="evidence" value="ECO:0007669"/>
    <property type="project" value="TreeGrafter"/>
</dbReference>
<evidence type="ECO:0000256" key="9">
    <source>
        <dbReference type="ARBA" id="ARBA00022658"/>
    </source>
</evidence>
<dbReference type="SUPFAM" id="SSF47473">
    <property type="entry name" value="EF-hand"/>
    <property type="match status" value="1"/>
</dbReference>
<protein>
    <recommendedName>
        <fullName evidence="18">EF-hand domain-containing protein</fullName>
    </recommendedName>
</protein>
<dbReference type="Proteomes" id="UP001367676">
    <property type="component" value="Unassembled WGS sequence"/>
</dbReference>
<feature type="signal peptide" evidence="17">
    <location>
        <begin position="1"/>
        <end position="17"/>
    </location>
</feature>
<evidence type="ECO:0000256" key="13">
    <source>
        <dbReference type="ARBA" id="ARBA00023034"/>
    </source>
</evidence>
<feature type="chain" id="PRO_5042975639" description="EF-hand domain-containing protein" evidence="17">
    <location>
        <begin position="18"/>
        <end position="603"/>
    </location>
</feature>
<dbReference type="PANTHER" id="PTHR19237:SF20">
    <property type="entry name" value="NUCLEOBINDIN 1"/>
    <property type="match status" value="1"/>
</dbReference>
<organism evidence="19 20">
    <name type="scientific">Parthenolecanium corni</name>
    <dbReference type="NCBI Taxonomy" id="536013"/>
    <lineage>
        <taxon>Eukaryota</taxon>
        <taxon>Metazoa</taxon>
        <taxon>Ecdysozoa</taxon>
        <taxon>Arthropoda</taxon>
        <taxon>Hexapoda</taxon>
        <taxon>Insecta</taxon>
        <taxon>Pterygota</taxon>
        <taxon>Neoptera</taxon>
        <taxon>Paraneoptera</taxon>
        <taxon>Hemiptera</taxon>
        <taxon>Sternorrhyncha</taxon>
        <taxon>Coccoidea</taxon>
        <taxon>Coccidae</taxon>
        <taxon>Parthenolecanium</taxon>
    </lineage>
</organism>
<dbReference type="GO" id="GO:0003677">
    <property type="term" value="F:DNA binding"/>
    <property type="evidence" value="ECO:0007669"/>
    <property type="project" value="UniProtKB-KW"/>
</dbReference>
<dbReference type="Pfam" id="PF25434">
    <property type="entry name" value="NUCB1_N"/>
    <property type="match status" value="1"/>
</dbReference>
<dbReference type="InterPro" id="IPR057576">
    <property type="entry name" value="NUCB1_N"/>
</dbReference>
<keyword evidence="20" id="KW-1185">Reference proteome</keyword>
<evidence type="ECO:0000256" key="1">
    <source>
        <dbReference type="ARBA" id="ARBA00004170"/>
    </source>
</evidence>
<comment type="subcellular location">
    <subcellularLocation>
        <location evidence="2">Cytoplasm</location>
    </subcellularLocation>
    <subcellularLocation>
        <location evidence="3">Golgi apparatus</location>
    </subcellularLocation>
    <subcellularLocation>
        <location evidence="1">Membrane</location>
        <topology evidence="1">Peripheral membrane protein</topology>
    </subcellularLocation>
    <subcellularLocation>
        <location evidence="4">Secreted</location>
    </subcellularLocation>
</comment>
<gene>
    <name evidence="19" type="ORF">V9T40_008103</name>
</gene>
<comment type="caution">
    <text evidence="19">The sequence shown here is derived from an EMBL/GenBank/DDBJ whole genome shotgun (WGS) entry which is preliminary data.</text>
</comment>
<dbReference type="GO" id="GO:0016020">
    <property type="term" value="C:membrane"/>
    <property type="evidence" value="ECO:0007669"/>
    <property type="project" value="UniProtKB-SubCell"/>
</dbReference>
<feature type="domain" description="EF-hand" evidence="18">
    <location>
        <begin position="290"/>
        <end position="325"/>
    </location>
</feature>
<keyword evidence="6" id="KW-0963">Cytoplasm</keyword>
<dbReference type="EMBL" id="JBBCAQ010000008">
    <property type="protein sequence ID" value="KAK7602514.1"/>
    <property type="molecule type" value="Genomic_DNA"/>
</dbReference>
<evidence type="ECO:0000256" key="15">
    <source>
        <dbReference type="ARBA" id="ARBA00023136"/>
    </source>
</evidence>
<keyword evidence="11" id="KW-0677">Repeat</keyword>
<keyword evidence="9" id="KW-0344">Guanine-nucleotide releasing factor</keyword>
<feature type="compositionally biased region" description="Basic and acidic residues" evidence="16">
    <location>
        <begin position="199"/>
        <end position="214"/>
    </location>
</feature>
<keyword evidence="8" id="KW-0597">Phosphoprotein</keyword>
<evidence type="ECO:0000256" key="8">
    <source>
        <dbReference type="ARBA" id="ARBA00022553"/>
    </source>
</evidence>
<dbReference type="InterPro" id="IPR040250">
    <property type="entry name" value="Nucleobindin"/>
</dbReference>
<evidence type="ECO:0000256" key="7">
    <source>
        <dbReference type="ARBA" id="ARBA00022525"/>
    </source>
</evidence>
<evidence type="ECO:0000256" key="11">
    <source>
        <dbReference type="ARBA" id="ARBA00022737"/>
    </source>
</evidence>
<feature type="domain" description="EF-hand" evidence="18">
    <location>
        <begin position="238"/>
        <end position="273"/>
    </location>
</feature>
<dbReference type="GO" id="GO:0005509">
    <property type="term" value="F:calcium ion binding"/>
    <property type="evidence" value="ECO:0007669"/>
    <property type="project" value="InterPro"/>
</dbReference>
<evidence type="ECO:0000256" key="10">
    <source>
        <dbReference type="ARBA" id="ARBA00022729"/>
    </source>
</evidence>
<dbReference type="InterPro" id="IPR018247">
    <property type="entry name" value="EF_Hand_1_Ca_BS"/>
</dbReference>
<keyword evidence="12" id="KW-0106">Calcium</keyword>
<dbReference type="Gene3D" id="1.10.238.10">
    <property type="entry name" value="EF-hand"/>
    <property type="match status" value="1"/>
</dbReference>
<evidence type="ECO:0000313" key="19">
    <source>
        <dbReference type="EMBL" id="KAK7602514.1"/>
    </source>
</evidence>
<dbReference type="InterPro" id="IPR002048">
    <property type="entry name" value="EF_hand_dom"/>
</dbReference>
<dbReference type="Pfam" id="PF13499">
    <property type="entry name" value="EF-hand_7"/>
    <property type="match status" value="1"/>
</dbReference>
<feature type="region of interest" description="Disordered" evidence="16">
    <location>
        <begin position="528"/>
        <end position="603"/>
    </location>
</feature>
<feature type="region of interest" description="Disordered" evidence="16">
    <location>
        <begin position="384"/>
        <end position="492"/>
    </location>
</feature>
<dbReference type="GO" id="GO:0005794">
    <property type="term" value="C:Golgi apparatus"/>
    <property type="evidence" value="ECO:0007669"/>
    <property type="project" value="UniProtKB-SubCell"/>
</dbReference>
<name>A0AAN9TNR3_9HEMI</name>
<dbReference type="GO" id="GO:0005085">
    <property type="term" value="F:guanyl-nucleotide exchange factor activity"/>
    <property type="evidence" value="ECO:0007669"/>
    <property type="project" value="UniProtKB-KW"/>
</dbReference>
<dbReference type="AlphaFoldDB" id="A0AAN9TNR3"/>
<dbReference type="PANTHER" id="PTHR19237">
    <property type="entry name" value="NUCLEOBINDIN"/>
    <property type="match status" value="1"/>
</dbReference>
<reference evidence="19 20" key="1">
    <citation type="submission" date="2024-03" db="EMBL/GenBank/DDBJ databases">
        <title>Adaptation during the transition from Ophiocordyceps entomopathogen to insect associate is accompanied by gene loss and intensified selection.</title>
        <authorList>
            <person name="Ward C.M."/>
            <person name="Onetto C.A."/>
            <person name="Borneman A.R."/>
        </authorList>
    </citation>
    <scope>NUCLEOTIDE SEQUENCE [LARGE SCALE GENOMIC DNA]</scope>
    <source>
        <strain evidence="19">AWRI1</strain>
        <tissue evidence="19">Single Adult Female</tissue>
    </source>
</reference>
<keyword evidence="15" id="KW-0472">Membrane</keyword>
<evidence type="ECO:0000259" key="18">
    <source>
        <dbReference type="PROSITE" id="PS50222"/>
    </source>
</evidence>
<keyword evidence="7" id="KW-0964">Secreted</keyword>
<comment type="similarity">
    <text evidence="5">Belongs to the nucleobindin family.</text>
</comment>
<feature type="region of interest" description="Disordered" evidence="16">
    <location>
        <begin position="199"/>
        <end position="235"/>
    </location>
</feature>
<evidence type="ECO:0000256" key="12">
    <source>
        <dbReference type="ARBA" id="ARBA00022837"/>
    </source>
</evidence>
<dbReference type="PROSITE" id="PS00018">
    <property type="entry name" value="EF_HAND_1"/>
    <property type="match status" value="2"/>
</dbReference>
<feature type="compositionally biased region" description="Polar residues" evidence="16">
    <location>
        <begin position="570"/>
        <end position="586"/>
    </location>
</feature>
<keyword evidence="10 17" id="KW-0732">Signal</keyword>
<dbReference type="CDD" id="cd00051">
    <property type="entry name" value="EFh"/>
    <property type="match status" value="1"/>
</dbReference>
<evidence type="ECO:0000256" key="17">
    <source>
        <dbReference type="SAM" id="SignalP"/>
    </source>
</evidence>
<evidence type="ECO:0000256" key="5">
    <source>
        <dbReference type="ARBA" id="ARBA00008063"/>
    </source>
</evidence>
<evidence type="ECO:0000256" key="4">
    <source>
        <dbReference type="ARBA" id="ARBA00004613"/>
    </source>
</evidence>
<dbReference type="PROSITE" id="PS50222">
    <property type="entry name" value="EF_HAND_2"/>
    <property type="match status" value="2"/>
</dbReference>
<feature type="compositionally biased region" description="Low complexity" evidence="16">
    <location>
        <begin position="411"/>
        <end position="468"/>
    </location>
</feature>
<evidence type="ECO:0000256" key="2">
    <source>
        <dbReference type="ARBA" id="ARBA00004496"/>
    </source>
</evidence>
<sequence>MNLPLALLITFLCGCFGLPPHQRRFSDQEFNDIVEHENEKPNNNSTAALDELGIEYTRYLQEVIDTLEKDESFKKKLESAAESDIKTAKIAEELDYVNHHVRSKLDELKRTELKRLRELAKQAYDNEHDFHLNPPGHLDHENPDTFEIKDLKKLIHQVAQDLEETDKKRKQMFKQYEMQKHFEREASLVNMTEEEKKKYLHEEEEAKKKEEEAKKRVHRPGSRQQLEEVWEEQDHMSKNDFNPRTFFVMHDVDGNGFLDEEEVKSLFLKELDKLYAQGMPQADLMERAEEMERMREHVFNEVDKNRDRLISWEEFYAMSQKPEFNEDPGWKPIDDQQIYTQDEWLAFERQRLAEIEQLKKEGKLPQDYRVPTLHEQMNYPYQAGIDPNAHYAPAYPPQAPGQPLHSPDAIHAQQQQYQQFQQHQQFQQPAQYQQQPQFHPQQHQQFQQQPHQQFQQQQFHQPQFQSPQAVQSHPGAMPQANLVHPQTGAVPQNPQQVYQQPYVQPSVAQQQPNVVQQSIHNIPQQAVPASSVLSQNAHQQPPVAQQMNSAQQPVVAGQTNFHPPAGSYQAAPQAQSHSQNVGQSHEGQAVPVVGNDQIRTNQV</sequence>
<evidence type="ECO:0000256" key="16">
    <source>
        <dbReference type="SAM" id="MobiDB-lite"/>
    </source>
</evidence>
<keyword evidence="13" id="KW-0333">Golgi apparatus</keyword>
<feature type="compositionally biased region" description="Polar residues" evidence="16">
    <location>
        <begin position="528"/>
        <end position="561"/>
    </location>
</feature>
<dbReference type="InterPro" id="IPR011992">
    <property type="entry name" value="EF-hand-dom_pair"/>
</dbReference>
<evidence type="ECO:0000256" key="3">
    <source>
        <dbReference type="ARBA" id="ARBA00004555"/>
    </source>
</evidence>
<evidence type="ECO:0000256" key="6">
    <source>
        <dbReference type="ARBA" id="ARBA00022490"/>
    </source>
</evidence>
<accession>A0AAN9TNR3</accession>